<dbReference type="GeneID" id="38937889"/>
<name>A0A371QWU8_9CREN</name>
<evidence type="ECO:0000313" key="4">
    <source>
        <dbReference type="Proteomes" id="UP000256877"/>
    </source>
</evidence>
<reference evidence="4 5" key="1">
    <citation type="submission" date="2017-07" db="EMBL/GenBank/DDBJ databases">
        <title>Draft genome sequence of aerobic hyperthermophilic archaea, Pyrobaculum aerophilum YKB31 and YKB32.</title>
        <authorList>
            <person name="Mochizuki T."/>
            <person name="Berliner A.J."/>
            <person name="Yoshida-Takashima Y."/>
            <person name="Takaki Y."/>
            <person name="Nunoura T."/>
            <person name="Takai K."/>
        </authorList>
    </citation>
    <scope>NUCLEOTIDE SEQUENCE [LARGE SCALE GENOMIC DNA]</scope>
    <source>
        <strain evidence="2 5">YKB31</strain>
        <strain evidence="3 4">YKB32</strain>
    </source>
</reference>
<dbReference type="Proteomes" id="UP000651120">
    <property type="component" value="Unassembled WGS sequence"/>
</dbReference>
<protein>
    <submittedName>
        <fullName evidence="2">Uncharacterized protein</fullName>
    </submittedName>
</protein>
<dbReference type="OrthoDB" id="28623at2157"/>
<proteinExistence type="predicted"/>
<dbReference type="EMBL" id="NMUE01000030">
    <property type="protein sequence ID" value="RFA94884.1"/>
    <property type="molecule type" value="Genomic_DNA"/>
</dbReference>
<reference evidence="1" key="2">
    <citation type="journal article" date="2020" name="bioRxiv">
        <title>A rank-normalized archaeal taxonomy based on genome phylogeny resolves widespread incomplete and uneven classifications.</title>
        <authorList>
            <person name="Rinke C."/>
            <person name="Chuvochina M."/>
            <person name="Mussig A.J."/>
            <person name="Chaumeil P.-A."/>
            <person name="Waite D.W."/>
            <person name="Whitman W.B."/>
            <person name="Parks D.H."/>
            <person name="Hugenholtz P."/>
        </authorList>
    </citation>
    <scope>NUCLEOTIDE SEQUENCE</scope>
    <source>
        <strain evidence="1">UBA8839</strain>
    </source>
</reference>
<dbReference type="RefSeq" id="WP_116421495.1">
    <property type="nucleotide sequence ID" value="NZ_DAIOPL010000009.1"/>
</dbReference>
<accession>A0A371QWU8</accession>
<comment type="caution">
    <text evidence="2">The sequence shown here is derived from an EMBL/GenBank/DDBJ whole genome shotgun (WGS) entry which is preliminary data.</text>
</comment>
<dbReference type="Proteomes" id="UP000256877">
    <property type="component" value="Unassembled WGS sequence"/>
</dbReference>
<dbReference type="Proteomes" id="UP000257123">
    <property type="component" value="Unassembled WGS sequence"/>
</dbReference>
<dbReference type="AlphaFoldDB" id="A0A371QWU8"/>
<gene>
    <name evidence="2" type="ORF">CGL51_09080</name>
    <name evidence="3" type="ORF">CGL52_01715</name>
    <name evidence="1" type="ORF">HA333_06700</name>
</gene>
<organism evidence="2 5">
    <name type="scientific">Pyrobaculum aerophilum</name>
    <dbReference type="NCBI Taxonomy" id="13773"/>
    <lineage>
        <taxon>Archaea</taxon>
        <taxon>Thermoproteota</taxon>
        <taxon>Thermoprotei</taxon>
        <taxon>Thermoproteales</taxon>
        <taxon>Thermoproteaceae</taxon>
        <taxon>Pyrobaculum</taxon>
    </lineage>
</organism>
<evidence type="ECO:0000313" key="1">
    <source>
        <dbReference type="EMBL" id="HII47127.1"/>
    </source>
</evidence>
<evidence type="ECO:0000313" key="2">
    <source>
        <dbReference type="EMBL" id="RFA94884.1"/>
    </source>
</evidence>
<evidence type="ECO:0000313" key="3">
    <source>
        <dbReference type="EMBL" id="RFB00091.1"/>
    </source>
</evidence>
<dbReference type="EMBL" id="DUJP01000027">
    <property type="protein sequence ID" value="HII47127.1"/>
    <property type="molecule type" value="Genomic_DNA"/>
</dbReference>
<dbReference type="EMBL" id="NMUF01000003">
    <property type="protein sequence ID" value="RFB00091.1"/>
    <property type="molecule type" value="Genomic_DNA"/>
</dbReference>
<evidence type="ECO:0000313" key="5">
    <source>
        <dbReference type="Proteomes" id="UP000257123"/>
    </source>
</evidence>
<sequence>MEIEEILKRRDIARVKDALAEVHREKAFSLADSEYIKEERERAARLHARHIALISLILPEVEVDPESITGLDYHLARAFRASVDKCTELSLPADDFYRYVVDELNRIVRSLCNSR</sequence>